<reference evidence="1" key="1">
    <citation type="submission" date="2021-01" db="EMBL/GenBank/DDBJ databases">
        <authorList>
            <person name="Corre E."/>
            <person name="Pelletier E."/>
            <person name="Niang G."/>
            <person name="Scheremetjew M."/>
            <person name="Finn R."/>
            <person name="Kale V."/>
            <person name="Holt S."/>
            <person name="Cochrane G."/>
            <person name="Meng A."/>
            <person name="Brown T."/>
            <person name="Cohen L."/>
        </authorList>
    </citation>
    <scope>NUCLEOTIDE SEQUENCE</scope>
    <source>
        <strain evidence="1">S3</strain>
    </source>
</reference>
<evidence type="ECO:0000313" key="1">
    <source>
        <dbReference type="EMBL" id="CAE0332559.1"/>
    </source>
</evidence>
<name>A0A7S3IV29_9SPIT</name>
<dbReference type="EMBL" id="HBIH01032959">
    <property type="protein sequence ID" value="CAE0332559.1"/>
    <property type="molecule type" value="Transcribed_RNA"/>
</dbReference>
<proteinExistence type="predicted"/>
<gene>
    <name evidence="1" type="ORF">SINC0208_LOCUS13196</name>
</gene>
<protein>
    <submittedName>
        <fullName evidence="1">Uncharacterized protein</fullName>
    </submittedName>
</protein>
<accession>A0A7S3IV29</accession>
<dbReference type="AlphaFoldDB" id="A0A7S3IV29"/>
<organism evidence="1">
    <name type="scientific">Strombidium inclinatum</name>
    <dbReference type="NCBI Taxonomy" id="197538"/>
    <lineage>
        <taxon>Eukaryota</taxon>
        <taxon>Sar</taxon>
        <taxon>Alveolata</taxon>
        <taxon>Ciliophora</taxon>
        <taxon>Intramacronucleata</taxon>
        <taxon>Spirotrichea</taxon>
        <taxon>Oligotrichia</taxon>
        <taxon>Strombidiidae</taxon>
        <taxon>Strombidium</taxon>
    </lineage>
</organism>
<sequence length="123" mass="13464">MMSYPDSHPSKDFTLVLYSKLTGPIEEATVDESTIPAKPESTEVAKAISSKAVVDDPFFNPVPKENNQPKLSLESLDTLMLTAKSVFEVLLGLVDRPALAWSAASSFSEWPSLLDQLSHLPLF</sequence>